<dbReference type="Proteomes" id="UP001382955">
    <property type="component" value="Unassembled WGS sequence"/>
</dbReference>
<feature type="coiled-coil region" evidence="1">
    <location>
        <begin position="186"/>
        <end position="213"/>
    </location>
</feature>
<keyword evidence="1" id="KW-0175">Coiled coil</keyword>
<dbReference type="EMBL" id="JAOSIK010000048">
    <property type="protein sequence ID" value="MEK0312164.1"/>
    <property type="molecule type" value="Genomic_DNA"/>
</dbReference>
<evidence type="ECO:0008006" key="5">
    <source>
        <dbReference type="Google" id="ProtNLM"/>
    </source>
</evidence>
<feature type="transmembrane region" description="Helical" evidence="2">
    <location>
        <begin position="12"/>
        <end position="30"/>
    </location>
</feature>
<gene>
    <name evidence="3" type="ORF">OC725_02735</name>
</gene>
<feature type="coiled-coil region" evidence="1">
    <location>
        <begin position="74"/>
        <end position="158"/>
    </location>
</feature>
<evidence type="ECO:0000256" key="2">
    <source>
        <dbReference type="SAM" id="Phobius"/>
    </source>
</evidence>
<keyword evidence="2" id="KW-0812">Transmembrane</keyword>
<keyword evidence="2" id="KW-0472">Membrane</keyword>
<organism evidence="3 4">
    <name type="scientific">Candidatus Phytoplasma fabacearum</name>
    <dbReference type="NCBI Taxonomy" id="2982628"/>
    <lineage>
        <taxon>Bacteria</taxon>
        <taxon>Bacillati</taxon>
        <taxon>Mycoplasmatota</taxon>
        <taxon>Mollicutes</taxon>
        <taxon>Acholeplasmatales</taxon>
        <taxon>Acholeplasmataceae</taxon>
        <taxon>Candidatus Phytoplasma</taxon>
        <taxon>16SrII (Peanut WB group)</taxon>
    </lineage>
</organism>
<dbReference type="RefSeq" id="WP_304512705.1">
    <property type="nucleotide sequence ID" value="NZ_JAOSIK010000048.1"/>
</dbReference>
<evidence type="ECO:0000313" key="3">
    <source>
        <dbReference type="EMBL" id="MEK0312164.1"/>
    </source>
</evidence>
<proteinExistence type="predicted"/>
<protein>
    <recommendedName>
        <fullName evidence="5">Effector</fullName>
    </recommendedName>
</protein>
<accession>A0ABU8ZU08</accession>
<evidence type="ECO:0000313" key="4">
    <source>
        <dbReference type="Proteomes" id="UP001382955"/>
    </source>
</evidence>
<evidence type="ECO:0000256" key="1">
    <source>
        <dbReference type="SAM" id="Coils"/>
    </source>
</evidence>
<comment type="caution">
    <text evidence="3">The sequence shown here is derived from an EMBL/GenBank/DDBJ whole genome shotgun (WGS) entry which is preliminary data.</text>
</comment>
<name>A0ABU8ZU08_9MOLU</name>
<keyword evidence="2" id="KW-1133">Transmembrane helix</keyword>
<sequence>MKCIKISKKIVIFIIIIIILFIILNNRNFFKNNNLIKHQSFISSPKLSNQSNLSLSKLKINNFHKLKNIKSYILSENNEDSEKFLNNIKREEKEKIKSLKEMFLSDFSKFNSIHDSLERYKKKITEFQKQIDFFLIKVNSEEQDITKLKQILKEIDKNINIQKLKIQNKKVDLQTQGITIYNNQEIYNIENKIKELLNKKEEVLKQIKEIQLDQIKLNNINETIYQNLKLYKKLDQLLYSKKQFYIQTFLNCLEKFYNN</sequence>
<reference evidence="3 4" key="1">
    <citation type="journal article" date="2023" name="Int. J. Syst. Evol. Microbiol.">
        <title>The observation of taxonomic boundaries for the 16SrII and 16SrXXV phytoplasmas using genome-based delimitation.</title>
        <authorList>
            <person name="Rodrigues Jardim B."/>
            <person name="Tran-Nguyen L.T.T."/>
            <person name="Gambley C."/>
            <person name="Al-Sadi A.M."/>
            <person name="Al-Subhi A.M."/>
            <person name="Foissac X."/>
            <person name="Salar P."/>
            <person name="Cai H."/>
            <person name="Yang J.Y."/>
            <person name="Davis R."/>
            <person name="Jones L."/>
            <person name="Rodoni B."/>
            <person name="Constable F.E."/>
        </authorList>
    </citation>
    <scope>NUCLEOTIDE SEQUENCE [LARGE SCALE GENOMIC DNA]</scope>
    <source>
        <strain evidence="3">BAWM-322</strain>
    </source>
</reference>
<keyword evidence="4" id="KW-1185">Reference proteome</keyword>